<dbReference type="Proteomes" id="UP000006365">
    <property type="component" value="Chromosome"/>
</dbReference>
<comment type="pathway">
    <text evidence="7">Pyrimidine metabolism; dUMP biosynthesis; dUMP from dCTP (dUTP route): step 2/2.</text>
</comment>
<name>A0A7U3YPB8_DESPD</name>
<dbReference type="CDD" id="cd07557">
    <property type="entry name" value="trimeric_dUTPase"/>
    <property type="match status" value="1"/>
</dbReference>
<feature type="binding site" evidence="7">
    <location>
        <begin position="76"/>
        <end position="78"/>
    </location>
    <ligand>
        <name>substrate</name>
    </ligand>
</feature>
<dbReference type="GO" id="GO:0004170">
    <property type="term" value="F:dUTP diphosphatase activity"/>
    <property type="evidence" value="ECO:0007669"/>
    <property type="project" value="UniProtKB-UniRule"/>
</dbReference>
<dbReference type="RefSeq" id="WP_015725579.1">
    <property type="nucleotide sequence ID" value="NC_014972.1"/>
</dbReference>
<evidence type="ECO:0000256" key="8">
    <source>
        <dbReference type="SAM" id="MobiDB-lite"/>
    </source>
</evidence>
<dbReference type="Pfam" id="PF00692">
    <property type="entry name" value="dUTPase"/>
    <property type="match status" value="1"/>
</dbReference>
<comment type="cofactor">
    <cofactor evidence="7">
        <name>Mg(2+)</name>
        <dbReference type="ChEBI" id="CHEBI:18420"/>
    </cofactor>
</comment>
<feature type="compositionally biased region" description="Basic and acidic residues" evidence="8">
    <location>
        <begin position="160"/>
        <end position="169"/>
    </location>
</feature>
<protein>
    <recommendedName>
        <fullName evidence="7">Deoxyuridine 5'-triphosphate nucleotidohydrolase</fullName>
        <shortName evidence="7">dUTPase</shortName>
        <ecNumber evidence="7">3.6.1.23</ecNumber>
    </recommendedName>
    <alternativeName>
        <fullName evidence="7">dUTP pyrophosphatase</fullName>
    </alternativeName>
</protein>
<feature type="binding site" evidence="7">
    <location>
        <position position="89"/>
    </location>
    <ligand>
        <name>substrate</name>
    </ligand>
</feature>
<dbReference type="UniPathway" id="UPA00610">
    <property type="reaction ID" value="UER00666"/>
</dbReference>
<dbReference type="KEGG" id="dpr:Despr_2921"/>
<evidence type="ECO:0000256" key="3">
    <source>
        <dbReference type="ARBA" id="ARBA00022801"/>
    </source>
</evidence>
<dbReference type="HAMAP" id="MF_00116">
    <property type="entry name" value="dUTPase_bact"/>
    <property type="match status" value="1"/>
</dbReference>
<organism evidence="10 11">
    <name type="scientific">Desulfobulbus propionicus (strain ATCC 33891 / DSM 2032 / VKM B-1956 / 1pr3)</name>
    <dbReference type="NCBI Taxonomy" id="577650"/>
    <lineage>
        <taxon>Bacteria</taxon>
        <taxon>Pseudomonadati</taxon>
        <taxon>Thermodesulfobacteriota</taxon>
        <taxon>Desulfobulbia</taxon>
        <taxon>Desulfobulbales</taxon>
        <taxon>Desulfobulbaceae</taxon>
        <taxon>Desulfobulbus</taxon>
    </lineage>
</organism>
<comment type="similarity">
    <text evidence="1 7">Belongs to the dUTPase family.</text>
</comment>
<comment type="function">
    <text evidence="7">This enzyme is involved in nucleotide metabolism: it produces dUMP, the immediate precursor of thymidine nucleotides and it decreases the intracellular concentration of dUTP so that uracil cannot be incorporated into DNA.</text>
</comment>
<gene>
    <name evidence="7" type="primary">dut</name>
    <name evidence="10" type="ordered locus">Despr_2921</name>
</gene>
<evidence type="ECO:0000313" key="10">
    <source>
        <dbReference type="EMBL" id="ADW19054.1"/>
    </source>
</evidence>
<dbReference type="FunFam" id="2.70.40.10:FF:000002">
    <property type="entry name" value="dUTP diphosphatase"/>
    <property type="match status" value="1"/>
</dbReference>
<dbReference type="PANTHER" id="PTHR11241:SF0">
    <property type="entry name" value="DEOXYURIDINE 5'-TRIPHOSPHATE NUCLEOTIDOHYDROLASE"/>
    <property type="match status" value="1"/>
</dbReference>
<dbReference type="EMBL" id="CP002364">
    <property type="protein sequence ID" value="ADW19054.1"/>
    <property type="molecule type" value="Genomic_DNA"/>
</dbReference>
<evidence type="ECO:0000256" key="6">
    <source>
        <dbReference type="ARBA" id="ARBA00047686"/>
    </source>
</evidence>
<evidence type="ECO:0000259" key="9">
    <source>
        <dbReference type="Pfam" id="PF00692"/>
    </source>
</evidence>
<dbReference type="PANTHER" id="PTHR11241">
    <property type="entry name" value="DEOXYURIDINE 5'-TRIPHOSPHATE NUCLEOTIDOHYDROLASE"/>
    <property type="match status" value="1"/>
</dbReference>
<evidence type="ECO:0000256" key="5">
    <source>
        <dbReference type="ARBA" id="ARBA00023080"/>
    </source>
</evidence>
<reference evidence="10 11" key="1">
    <citation type="journal article" date="2011" name="Stand. Genomic Sci.">
        <title>Complete genome sequence of Desulfobulbus propionicus type strain (1pr3).</title>
        <authorList>
            <person name="Pagani I."/>
            <person name="Lapidus A."/>
            <person name="Nolan M."/>
            <person name="Lucas S."/>
            <person name="Hammon N."/>
            <person name="Deshpande S."/>
            <person name="Cheng J.F."/>
            <person name="Chertkov O."/>
            <person name="Davenport K."/>
            <person name="Tapia R."/>
            <person name="Han C."/>
            <person name="Goodwin L."/>
            <person name="Pitluck S."/>
            <person name="Liolios K."/>
            <person name="Mavromatis K."/>
            <person name="Ivanova N."/>
            <person name="Mikhailova N."/>
            <person name="Pati A."/>
            <person name="Chen A."/>
            <person name="Palaniappan K."/>
            <person name="Land M."/>
            <person name="Hauser L."/>
            <person name="Chang Y.J."/>
            <person name="Jeffries C.D."/>
            <person name="Detter J.C."/>
            <person name="Brambilla E."/>
            <person name="Kannan K.P."/>
            <person name="Djao O.D."/>
            <person name="Rohde M."/>
            <person name="Pukall R."/>
            <person name="Spring S."/>
            <person name="Goker M."/>
            <person name="Sikorski J."/>
            <person name="Woyke T."/>
            <person name="Bristow J."/>
            <person name="Eisen J.A."/>
            <person name="Markowitz V."/>
            <person name="Hugenholtz P."/>
            <person name="Kyrpides N.C."/>
            <person name="Klenk H.P."/>
        </authorList>
    </citation>
    <scope>NUCLEOTIDE SEQUENCE [LARGE SCALE GENOMIC DNA]</scope>
    <source>
        <strain evidence="11">ATCC 33891 / DSM 2032 / 1pr3</strain>
    </source>
</reference>
<dbReference type="InterPro" id="IPR033704">
    <property type="entry name" value="dUTPase_trimeric"/>
</dbReference>
<evidence type="ECO:0000256" key="2">
    <source>
        <dbReference type="ARBA" id="ARBA00022723"/>
    </source>
</evidence>
<evidence type="ECO:0000313" key="11">
    <source>
        <dbReference type="Proteomes" id="UP000006365"/>
    </source>
</evidence>
<keyword evidence="2 7" id="KW-0479">Metal-binding</keyword>
<dbReference type="NCBIfam" id="TIGR00576">
    <property type="entry name" value="dut"/>
    <property type="match status" value="1"/>
</dbReference>
<dbReference type="NCBIfam" id="NF001862">
    <property type="entry name" value="PRK00601.1"/>
    <property type="match status" value="1"/>
</dbReference>
<accession>A0A7U3YPB8</accession>
<feature type="binding site" evidence="7">
    <location>
        <begin position="93"/>
        <end position="95"/>
    </location>
    <ligand>
        <name>substrate</name>
    </ligand>
</feature>
<keyword evidence="3 7" id="KW-0378">Hydrolase</keyword>
<comment type="caution">
    <text evidence="7">Lacks conserved residue(s) required for the propagation of feature annotation.</text>
</comment>
<keyword evidence="4 7" id="KW-0460">Magnesium</keyword>
<dbReference type="InterPro" id="IPR036157">
    <property type="entry name" value="dUTPase-like_sf"/>
</dbReference>
<keyword evidence="11" id="KW-1185">Reference proteome</keyword>
<keyword evidence="5 7" id="KW-0546">Nucleotide metabolism</keyword>
<dbReference type="EC" id="3.6.1.23" evidence="7"/>
<dbReference type="GO" id="GO:0000287">
    <property type="term" value="F:magnesium ion binding"/>
    <property type="evidence" value="ECO:0007669"/>
    <property type="project" value="UniProtKB-UniRule"/>
</dbReference>
<dbReference type="GO" id="GO:0006226">
    <property type="term" value="P:dUMP biosynthetic process"/>
    <property type="evidence" value="ECO:0007669"/>
    <property type="project" value="UniProtKB-UniRule"/>
</dbReference>
<comment type="catalytic activity">
    <reaction evidence="6 7">
        <text>dUTP + H2O = dUMP + diphosphate + H(+)</text>
        <dbReference type="Rhea" id="RHEA:10248"/>
        <dbReference type="ChEBI" id="CHEBI:15377"/>
        <dbReference type="ChEBI" id="CHEBI:15378"/>
        <dbReference type="ChEBI" id="CHEBI:33019"/>
        <dbReference type="ChEBI" id="CHEBI:61555"/>
        <dbReference type="ChEBI" id="CHEBI:246422"/>
        <dbReference type="EC" id="3.6.1.23"/>
    </reaction>
</comment>
<dbReference type="InterPro" id="IPR029054">
    <property type="entry name" value="dUTPase-like"/>
</dbReference>
<evidence type="ECO:0000256" key="7">
    <source>
        <dbReference type="HAMAP-Rule" id="MF_00116"/>
    </source>
</evidence>
<proteinExistence type="inferred from homology"/>
<sequence>MEHILPATIRVAFTWLHPERTAGLTLPAYESELAAGMDVGAAIDQPMVLQPGDIGLVPCGFAVAIPPGYEIQVRPRSGLAVKHGITVVNAPGTIDADYRGEVKVGLINLGQHPYTVRRGDRIAQLILAPVARTEWRLVTALDQTTRGCGGFGHTGVQGTDRSHSGQDDR</sequence>
<evidence type="ECO:0000256" key="1">
    <source>
        <dbReference type="ARBA" id="ARBA00006581"/>
    </source>
</evidence>
<feature type="region of interest" description="Disordered" evidence="8">
    <location>
        <begin position="149"/>
        <end position="169"/>
    </location>
</feature>
<dbReference type="GO" id="GO:0046081">
    <property type="term" value="P:dUTP catabolic process"/>
    <property type="evidence" value="ECO:0007669"/>
    <property type="project" value="InterPro"/>
</dbReference>
<dbReference type="AlphaFoldDB" id="A0A7U3YPB8"/>
<dbReference type="Gene3D" id="2.70.40.10">
    <property type="match status" value="1"/>
</dbReference>
<dbReference type="SUPFAM" id="SSF51283">
    <property type="entry name" value="dUTPase-like"/>
    <property type="match status" value="1"/>
</dbReference>
<feature type="domain" description="dUTPase-like" evidence="9">
    <location>
        <begin position="25"/>
        <end position="155"/>
    </location>
</feature>
<dbReference type="InterPro" id="IPR008181">
    <property type="entry name" value="dUTPase"/>
</dbReference>
<evidence type="ECO:0000256" key="4">
    <source>
        <dbReference type="ARBA" id="ARBA00022842"/>
    </source>
</evidence>